<proteinExistence type="predicted"/>
<accession>A0A2G5VGW8</accession>
<reference evidence="2" key="1">
    <citation type="submission" date="2017-10" db="EMBL/GenBank/DDBJ databases">
        <title>Rapid genome shrinkage in a self-fertile nematode reveals novel sperm competition proteins.</title>
        <authorList>
            <person name="Yin D."/>
            <person name="Schwarz E.M."/>
            <person name="Thomas C.G."/>
            <person name="Felde R.L."/>
            <person name="Korf I.F."/>
            <person name="Cutter A.D."/>
            <person name="Schartner C.M."/>
            <person name="Ralston E.J."/>
            <person name="Meyer B.J."/>
            <person name="Haag E.S."/>
        </authorList>
    </citation>
    <scope>NUCLEOTIDE SEQUENCE [LARGE SCALE GENOMIC DNA]</scope>
    <source>
        <strain evidence="2">JU1422</strain>
    </source>
</reference>
<name>A0A2G5VGW8_9PELO</name>
<sequence>MDSKEHKDKLRQTVLEYMEPSFRFHLSLHLPALRSVEKRTPLNIKYLHLTDNAIYMNKAKFEIKIDRKYEIEEPPFRRNWPVDYDVDAFGFQTNTKCIMMKGDVCMENNSAMCMETSERLMEAMKGKEPSECRYTLKLKYVTEHRMPSDYRSSRITKIYEGMKVLIGSIFGNRTAVWNVDTMIISTGNVRWIWREYGEKPLVRNIKLRRYQSVNLDGLKLICHEASFPLKMLNFEMDTTILDHETVANAEYLIVRLEWFREDANSLNLLMKISNQKIQVNRISLNTVASLTGFWLKHGRPVGTSWSFEVQLAAREEPSRFIKNLKRNARAIASGRGSIEMSMGPYSFLSISYDNQILYDPVNQQDIWMVKMEVLHR</sequence>
<organism evidence="1 2">
    <name type="scientific">Caenorhabditis nigoni</name>
    <dbReference type="NCBI Taxonomy" id="1611254"/>
    <lineage>
        <taxon>Eukaryota</taxon>
        <taxon>Metazoa</taxon>
        <taxon>Ecdysozoa</taxon>
        <taxon>Nematoda</taxon>
        <taxon>Chromadorea</taxon>
        <taxon>Rhabditida</taxon>
        <taxon>Rhabditina</taxon>
        <taxon>Rhabditomorpha</taxon>
        <taxon>Rhabditoidea</taxon>
        <taxon>Rhabditidae</taxon>
        <taxon>Peloderinae</taxon>
        <taxon>Caenorhabditis</taxon>
    </lineage>
</organism>
<dbReference type="PANTHER" id="PTHR31379:SF1">
    <property type="entry name" value="F-BOX C PROTEIN-RELATED"/>
    <property type="match status" value="1"/>
</dbReference>
<dbReference type="AlphaFoldDB" id="A0A2G5VGW8"/>
<protein>
    <recommendedName>
        <fullName evidence="3">F-box associated domain-containing protein</fullName>
    </recommendedName>
</protein>
<gene>
    <name evidence="1" type="primary">Cnig_chr_I.g162</name>
    <name evidence="1" type="ORF">B9Z55_000162</name>
</gene>
<comment type="caution">
    <text evidence="1">The sequence shown here is derived from an EMBL/GenBank/DDBJ whole genome shotgun (WGS) entry which is preliminary data.</text>
</comment>
<evidence type="ECO:0008006" key="3">
    <source>
        <dbReference type="Google" id="ProtNLM"/>
    </source>
</evidence>
<evidence type="ECO:0000313" key="2">
    <source>
        <dbReference type="Proteomes" id="UP000230233"/>
    </source>
</evidence>
<dbReference type="InterPro" id="IPR021942">
    <property type="entry name" value="DUF3557"/>
</dbReference>
<dbReference type="EMBL" id="PDUG01000001">
    <property type="protein sequence ID" value="PIC50901.1"/>
    <property type="molecule type" value="Genomic_DNA"/>
</dbReference>
<keyword evidence="2" id="KW-1185">Reference proteome</keyword>
<dbReference type="Pfam" id="PF12078">
    <property type="entry name" value="DUF3557"/>
    <property type="match status" value="1"/>
</dbReference>
<dbReference type="Proteomes" id="UP000230233">
    <property type="component" value="Chromosome I"/>
</dbReference>
<dbReference type="PANTHER" id="PTHR31379">
    <property type="entry name" value="F-BOX C PROTEIN-RELATED-RELATED"/>
    <property type="match status" value="1"/>
</dbReference>
<dbReference type="OrthoDB" id="5910451at2759"/>
<evidence type="ECO:0000313" key="1">
    <source>
        <dbReference type="EMBL" id="PIC50901.1"/>
    </source>
</evidence>